<feature type="region of interest" description="Disordered" evidence="1">
    <location>
        <begin position="285"/>
        <end position="309"/>
    </location>
</feature>
<feature type="region of interest" description="Disordered" evidence="1">
    <location>
        <begin position="152"/>
        <end position="240"/>
    </location>
</feature>
<gene>
    <name evidence="3" type="ORF">Daus18300_008417</name>
</gene>
<dbReference type="EMBL" id="JAWRVE010000079">
    <property type="protein sequence ID" value="KAL1862620.1"/>
    <property type="molecule type" value="Genomic_DNA"/>
</dbReference>
<feature type="compositionally biased region" description="Low complexity" evidence="1">
    <location>
        <begin position="186"/>
        <end position="204"/>
    </location>
</feature>
<reference evidence="3 4" key="1">
    <citation type="journal article" date="2024" name="IMA Fungus">
        <title>IMA Genome - F19 : A genome assembly and annotation guide to empower mycologists, including annotated draft genome sequences of Ceratocystis pirilliformis, Diaporthe australafricana, Fusarium ophioides, Paecilomyces lecythidis, and Sporothrix stenoceras.</title>
        <authorList>
            <person name="Aylward J."/>
            <person name="Wilson A.M."/>
            <person name="Visagie C.M."/>
            <person name="Spraker J."/>
            <person name="Barnes I."/>
            <person name="Buitendag C."/>
            <person name="Ceriani C."/>
            <person name="Del Mar Angel L."/>
            <person name="du Plessis D."/>
            <person name="Fuchs T."/>
            <person name="Gasser K."/>
            <person name="Kramer D."/>
            <person name="Li W."/>
            <person name="Munsamy K."/>
            <person name="Piso A."/>
            <person name="Price J.L."/>
            <person name="Sonnekus B."/>
            <person name="Thomas C."/>
            <person name="van der Nest A."/>
            <person name="van Dijk A."/>
            <person name="van Heerden A."/>
            <person name="van Vuuren N."/>
            <person name="Yilmaz N."/>
            <person name="Duong T.A."/>
            <person name="van der Merwe N.A."/>
            <person name="Wingfield M.J."/>
            <person name="Wingfield B.D."/>
        </authorList>
    </citation>
    <scope>NUCLEOTIDE SEQUENCE [LARGE SCALE GENOMIC DNA]</scope>
    <source>
        <strain evidence="3 4">CMW 18300</strain>
    </source>
</reference>
<evidence type="ECO:0000313" key="4">
    <source>
        <dbReference type="Proteomes" id="UP001583177"/>
    </source>
</evidence>
<comment type="caution">
    <text evidence="3">The sequence shown here is derived from an EMBL/GenBank/DDBJ whole genome shotgun (WGS) entry which is preliminary data.</text>
</comment>
<organism evidence="3 4">
    <name type="scientific">Diaporthe australafricana</name>
    <dbReference type="NCBI Taxonomy" id="127596"/>
    <lineage>
        <taxon>Eukaryota</taxon>
        <taxon>Fungi</taxon>
        <taxon>Dikarya</taxon>
        <taxon>Ascomycota</taxon>
        <taxon>Pezizomycotina</taxon>
        <taxon>Sordariomycetes</taxon>
        <taxon>Sordariomycetidae</taxon>
        <taxon>Diaporthales</taxon>
        <taxon>Diaporthaceae</taxon>
        <taxon>Diaporthe</taxon>
    </lineage>
</organism>
<dbReference type="Proteomes" id="UP001583177">
    <property type="component" value="Unassembled WGS sequence"/>
</dbReference>
<proteinExistence type="predicted"/>
<protein>
    <submittedName>
        <fullName evidence="3">Uncharacterized protein</fullName>
    </submittedName>
</protein>
<name>A0ABR3WIX6_9PEZI</name>
<keyword evidence="4" id="KW-1185">Reference proteome</keyword>
<feature type="compositionally biased region" description="Polar residues" evidence="1">
    <location>
        <begin position="174"/>
        <end position="184"/>
    </location>
</feature>
<accession>A0ABR3WIX6</accession>
<evidence type="ECO:0000256" key="1">
    <source>
        <dbReference type="SAM" id="MobiDB-lite"/>
    </source>
</evidence>
<sequence>MFCFLDVAIISILAYSGVPSNCIGLTSSEDDDNDSSANSEDVPQWAKEYNTTGFSNRQDNTKGKMDRYCGMERAFYFIAIAVMCVYPLPHKIVVFGAPVTDIKCSLTYLISIILLVLRVCELKMIPKDKVDQMLQEREEMINLEHKIHDQEALSATPTHNMTPVMPQGNRDFGATNTHPNTHHFSTPRTTRDTTASSSTRPARPQLRYADPMAGPSSSSSSSSYRTPQHPTDPVSPITPVSPLSTAAAALPHDRGFILSATDVSANLAMVADGPRYSPPQADHNQLPPYSPGNNNNARATMRGHGGESNDIRLSEYVKGATAAQDLKDSNGF</sequence>
<feature type="chain" id="PRO_5047053648" evidence="2">
    <location>
        <begin position="29"/>
        <end position="332"/>
    </location>
</feature>
<feature type="signal peptide" evidence="2">
    <location>
        <begin position="1"/>
        <end position="28"/>
    </location>
</feature>
<keyword evidence="2" id="KW-0732">Signal</keyword>
<evidence type="ECO:0000313" key="3">
    <source>
        <dbReference type="EMBL" id="KAL1862620.1"/>
    </source>
</evidence>
<evidence type="ECO:0000256" key="2">
    <source>
        <dbReference type="SAM" id="SignalP"/>
    </source>
</evidence>